<dbReference type="PATRIC" id="fig|743698.3.peg.1209"/>
<dbReference type="RefSeq" id="WP_025317883.1">
    <property type="nucleotide sequence ID" value="NZ_CP011856.1"/>
</dbReference>
<organism evidence="6 7">
    <name type="scientific">Spiroplasma eriocheiris</name>
    <dbReference type="NCBI Taxonomy" id="315358"/>
    <lineage>
        <taxon>Bacteria</taxon>
        <taxon>Bacillati</taxon>
        <taxon>Mycoplasmatota</taxon>
        <taxon>Mollicutes</taxon>
        <taxon>Entomoplasmatales</taxon>
        <taxon>Spiroplasmataceae</taxon>
        <taxon>Spiroplasma</taxon>
    </lineage>
</organism>
<evidence type="ECO:0000256" key="2">
    <source>
        <dbReference type="ARBA" id="ARBA00022980"/>
    </source>
</evidence>
<dbReference type="CDD" id="cd05797">
    <property type="entry name" value="Ribosomal_L10"/>
    <property type="match status" value="1"/>
</dbReference>
<reference evidence="6 7" key="1">
    <citation type="journal article" date="2015" name="Genome Biol. Evol.">
        <title>Found and Lost: The Fates of Horizontally Acquired Genes in Arthropod-Symbiotic Spiroplasma.</title>
        <authorList>
            <person name="Lo W.S."/>
            <person name="Gasparich G.E."/>
            <person name="Kuo C.H."/>
        </authorList>
    </citation>
    <scope>NUCLEOTIDE SEQUENCE [LARGE SCALE GENOMIC DNA]</scope>
    <source>
        <strain evidence="7">TDA-040725-5</strain>
    </source>
</reference>
<dbReference type="Gene3D" id="3.30.70.1730">
    <property type="match status" value="1"/>
</dbReference>
<evidence type="ECO:0000256" key="1">
    <source>
        <dbReference type="ARBA" id="ARBA00008889"/>
    </source>
</evidence>
<dbReference type="PANTHER" id="PTHR11560">
    <property type="entry name" value="39S RIBOSOMAL PROTEIN L10, MITOCHONDRIAL"/>
    <property type="match status" value="1"/>
</dbReference>
<evidence type="ECO:0000256" key="4">
    <source>
        <dbReference type="ARBA" id="ARBA00035202"/>
    </source>
</evidence>
<sequence length="163" mass="17839">MKPALQKKTAVVKEIVDNLKTANSAVIVEYQKLTVAEFTELRRTLTEKSVSIKVYKNNLVSLAAKEAGFGELDQFLTGPNAFAFGTGEEMAAAKTLAKFAKKHPALKLKAGIYEGKVLDTKAITEIALLPTKDELLSMFASSLLYPLRMFAIAVKEIAKTRSE</sequence>
<dbReference type="Proteomes" id="UP000035661">
    <property type="component" value="Chromosome"/>
</dbReference>
<dbReference type="NCBIfam" id="NF000955">
    <property type="entry name" value="PRK00099.1-1"/>
    <property type="match status" value="1"/>
</dbReference>
<proteinExistence type="inferred from homology"/>
<dbReference type="HAMAP" id="MF_00362">
    <property type="entry name" value="Ribosomal_uL10"/>
    <property type="match status" value="1"/>
</dbReference>
<dbReference type="SUPFAM" id="SSF160369">
    <property type="entry name" value="Ribosomal protein L10-like"/>
    <property type="match status" value="1"/>
</dbReference>
<protein>
    <recommendedName>
        <fullName evidence="4 5">Large ribosomal subunit protein uL10</fullName>
    </recommendedName>
</protein>
<dbReference type="InterPro" id="IPR001790">
    <property type="entry name" value="Ribosomal_uL10"/>
</dbReference>
<dbReference type="STRING" id="315358.SERIO_v1c11970"/>
<dbReference type="Pfam" id="PF00466">
    <property type="entry name" value="Ribosomal_L10"/>
    <property type="match status" value="1"/>
</dbReference>
<dbReference type="InterPro" id="IPR047865">
    <property type="entry name" value="Ribosomal_uL10_bac_type"/>
</dbReference>
<dbReference type="AlphaFoldDB" id="A0A0H3XLD9"/>
<keyword evidence="5" id="KW-0694">RNA-binding</keyword>
<evidence type="ECO:0000256" key="3">
    <source>
        <dbReference type="ARBA" id="ARBA00023274"/>
    </source>
</evidence>
<keyword evidence="2 5" id="KW-0689">Ribosomal protein</keyword>
<evidence type="ECO:0000313" key="7">
    <source>
        <dbReference type="Proteomes" id="UP000035661"/>
    </source>
</evidence>
<keyword evidence="5" id="KW-0699">rRNA-binding</keyword>
<accession>A0A0H3XLD9</accession>
<name>A0A0H3XLD9_9MOLU</name>
<evidence type="ECO:0000313" key="6">
    <source>
        <dbReference type="EMBL" id="AKM54746.1"/>
    </source>
</evidence>
<comment type="similarity">
    <text evidence="1 5">Belongs to the universal ribosomal protein uL10 family.</text>
</comment>
<evidence type="ECO:0000256" key="5">
    <source>
        <dbReference type="HAMAP-Rule" id="MF_00362"/>
    </source>
</evidence>
<dbReference type="EMBL" id="CP011856">
    <property type="protein sequence ID" value="AKM54746.1"/>
    <property type="molecule type" value="Genomic_DNA"/>
</dbReference>
<dbReference type="GO" id="GO:0006412">
    <property type="term" value="P:translation"/>
    <property type="evidence" value="ECO:0007669"/>
    <property type="project" value="UniProtKB-UniRule"/>
</dbReference>
<reference evidence="7" key="2">
    <citation type="submission" date="2015-06" db="EMBL/GenBank/DDBJ databases">
        <title>Complete genome sequence of Spiroplasma eriocheiris TDA-040725-5 (DSM 21848).</title>
        <authorList>
            <person name="Lo W.-S."/>
            <person name="Kuo C.-H."/>
        </authorList>
    </citation>
    <scope>NUCLEOTIDE SEQUENCE [LARGE SCALE GENOMIC DNA]</scope>
    <source>
        <strain evidence="7">TDA-040725-5</strain>
    </source>
</reference>
<dbReference type="GO" id="GO:0005840">
    <property type="term" value="C:ribosome"/>
    <property type="evidence" value="ECO:0007669"/>
    <property type="project" value="UniProtKB-KW"/>
</dbReference>
<dbReference type="InterPro" id="IPR022973">
    <property type="entry name" value="Ribosomal_uL10_bac"/>
</dbReference>
<keyword evidence="3 5" id="KW-0687">Ribonucleoprotein</keyword>
<keyword evidence="7" id="KW-1185">Reference proteome</keyword>
<dbReference type="KEGG" id="seri:SERIO_v1c11970"/>
<dbReference type="InterPro" id="IPR043141">
    <property type="entry name" value="Ribosomal_uL10-like_sf"/>
</dbReference>
<comment type="subunit">
    <text evidence="5">Part of the ribosomal stalk of the 50S ribosomal subunit. The N-terminus interacts with L11 and the large rRNA to form the base of the stalk. The C-terminus forms an elongated spine to which L12 dimers bind in a sequential fashion forming a multimeric L10(L12)X complex.</text>
</comment>
<dbReference type="GO" id="GO:1990904">
    <property type="term" value="C:ribonucleoprotein complex"/>
    <property type="evidence" value="ECO:0007669"/>
    <property type="project" value="UniProtKB-KW"/>
</dbReference>
<dbReference type="GO" id="GO:0070180">
    <property type="term" value="F:large ribosomal subunit rRNA binding"/>
    <property type="evidence" value="ECO:0007669"/>
    <property type="project" value="UniProtKB-UniRule"/>
</dbReference>
<gene>
    <name evidence="5 6" type="primary">rplJ</name>
    <name evidence="6" type="ORF">SERIO_v1c11970</name>
</gene>
<comment type="function">
    <text evidence="5">Forms part of the ribosomal stalk, playing a central role in the interaction of the ribosome with GTP-bound translation factors.</text>
</comment>